<accession>A0A0A0LNA0</accession>
<proteinExistence type="predicted"/>
<gene>
    <name evidence="2" type="ORF">Csa_2G435440</name>
</gene>
<reference evidence="2 3" key="1">
    <citation type="journal article" date="2009" name="Nat. Genet.">
        <title>The genome of the cucumber, Cucumis sativus L.</title>
        <authorList>
            <person name="Huang S."/>
            <person name="Li R."/>
            <person name="Zhang Z."/>
            <person name="Li L."/>
            <person name="Gu X."/>
            <person name="Fan W."/>
            <person name="Lucas W.J."/>
            <person name="Wang X."/>
            <person name="Xie B."/>
            <person name="Ni P."/>
            <person name="Ren Y."/>
            <person name="Zhu H."/>
            <person name="Li J."/>
            <person name="Lin K."/>
            <person name="Jin W."/>
            <person name="Fei Z."/>
            <person name="Li G."/>
            <person name="Staub J."/>
            <person name="Kilian A."/>
            <person name="van der Vossen E.A."/>
            <person name="Wu Y."/>
            <person name="Guo J."/>
            <person name="He J."/>
            <person name="Jia Z."/>
            <person name="Ren Y."/>
            <person name="Tian G."/>
            <person name="Lu Y."/>
            <person name="Ruan J."/>
            <person name="Qian W."/>
            <person name="Wang M."/>
            <person name="Huang Q."/>
            <person name="Li B."/>
            <person name="Xuan Z."/>
            <person name="Cao J."/>
            <person name="Asan"/>
            <person name="Wu Z."/>
            <person name="Zhang J."/>
            <person name="Cai Q."/>
            <person name="Bai Y."/>
            <person name="Zhao B."/>
            <person name="Han Y."/>
            <person name="Li Y."/>
            <person name="Li X."/>
            <person name="Wang S."/>
            <person name="Shi Q."/>
            <person name="Liu S."/>
            <person name="Cho W.K."/>
            <person name="Kim J.Y."/>
            <person name="Xu Y."/>
            <person name="Heller-Uszynska K."/>
            <person name="Miao H."/>
            <person name="Cheng Z."/>
            <person name="Zhang S."/>
            <person name="Wu J."/>
            <person name="Yang Y."/>
            <person name="Kang H."/>
            <person name="Li M."/>
            <person name="Liang H."/>
            <person name="Ren X."/>
            <person name="Shi Z."/>
            <person name="Wen M."/>
            <person name="Jian M."/>
            <person name="Yang H."/>
            <person name="Zhang G."/>
            <person name="Yang Z."/>
            <person name="Chen R."/>
            <person name="Liu S."/>
            <person name="Li J."/>
            <person name="Ma L."/>
            <person name="Liu H."/>
            <person name="Zhou Y."/>
            <person name="Zhao J."/>
            <person name="Fang X."/>
            <person name="Li G."/>
            <person name="Fang L."/>
            <person name="Li Y."/>
            <person name="Liu D."/>
            <person name="Zheng H."/>
            <person name="Zhang Y."/>
            <person name="Qin N."/>
            <person name="Li Z."/>
            <person name="Yang G."/>
            <person name="Yang S."/>
            <person name="Bolund L."/>
            <person name="Kristiansen K."/>
            <person name="Zheng H."/>
            <person name="Li S."/>
            <person name="Zhang X."/>
            <person name="Yang H."/>
            <person name="Wang J."/>
            <person name="Sun R."/>
            <person name="Zhang B."/>
            <person name="Jiang S."/>
            <person name="Wang J."/>
            <person name="Du Y."/>
            <person name="Li S."/>
        </authorList>
    </citation>
    <scope>NUCLEOTIDE SEQUENCE [LARGE SCALE GENOMIC DNA]</scope>
    <source>
        <strain evidence="3">cv. 9930</strain>
    </source>
</reference>
<organism evidence="2 3">
    <name type="scientific">Cucumis sativus</name>
    <name type="common">Cucumber</name>
    <dbReference type="NCBI Taxonomy" id="3659"/>
    <lineage>
        <taxon>Eukaryota</taxon>
        <taxon>Viridiplantae</taxon>
        <taxon>Streptophyta</taxon>
        <taxon>Embryophyta</taxon>
        <taxon>Tracheophyta</taxon>
        <taxon>Spermatophyta</taxon>
        <taxon>Magnoliopsida</taxon>
        <taxon>eudicotyledons</taxon>
        <taxon>Gunneridae</taxon>
        <taxon>Pentapetalae</taxon>
        <taxon>rosids</taxon>
        <taxon>fabids</taxon>
        <taxon>Cucurbitales</taxon>
        <taxon>Cucurbitaceae</taxon>
        <taxon>Benincaseae</taxon>
        <taxon>Cucumis</taxon>
    </lineage>
</organism>
<feature type="compositionally biased region" description="Polar residues" evidence="1">
    <location>
        <begin position="1"/>
        <end position="13"/>
    </location>
</feature>
<sequence length="92" mass="10691">MSATLNQARQQQAVRLAEKEEDLALSSPTSLSREEEVGEKSLAQKRRAGEEEEVGEYDRAGDGETKKRRWKEMKKKQRRRNLRSSTPFKLQK</sequence>
<feature type="compositionally biased region" description="Basic residues" evidence="1">
    <location>
        <begin position="66"/>
        <end position="82"/>
    </location>
</feature>
<keyword evidence="3" id="KW-1185">Reference proteome</keyword>
<reference evidence="2 3" key="2">
    <citation type="journal article" date="2009" name="PLoS ONE">
        <title>An integrated genetic and cytogenetic map of the cucumber genome.</title>
        <authorList>
            <person name="Ren Y."/>
            <person name="Zhang Z."/>
            <person name="Liu J."/>
            <person name="Staub J.E."/>
            <person name="Han Y."/>
            <person name="Cheng Z."/>
            <person name="Li X."/>
            <person name="Lu J."/>
            <person name="Miao H."/>
            <person name="Kang H."/>
            <person name="Xie B."/>
            <person name="Gu X."/>
            <person name="Wang X."/>
            <person name="Du Y."/>
            <person name="Jin W."/>
            <person name="Huang S."/>
        </authorList>
    </citation>
    <scope>NUCLEOTIDE SEQUENCE [LARGE SCALE GENOMIC DNA]</scope>
    <source>
        <strain evidence="3">cv. 9930</strain>
    </source>
</reference>
<evidence type="ECO:0000313" key="3">
    <source>
        <dbReference type="Proteomes" id="UP000029981"/>
    </source>
</evidence>
<dbReference type="Gramene" id="KGN63380">
    <property type="protein sequence ID" value="KGN63380"/>
    <property type="gene ID" value="Csa_2G435440"/>
</dbReference>
<feature type="compositionally biased region" description="Polar residues" evidence="1">
    <location>
        <begin position="83"/>
        <end position="92"/>
    </location>
</feature>
<name>A0A0A0LNA0_CUCSA</name>
<protein>
    <submittedName>
        <fullName evidence="2">Uncharacterized protein</fullName>
    </submittedName>
</protein>
<evidence type="ECO:0000313" key="2">
    <source>
        <dbReference type="EMBL" id="KGN63380.1"/>
    </source>
</evidence>
<dbReference type="EMBL" id="CM002923">
    <property type="protein sequence ID" value="KGN63380.1"/>
    <property type="molecule type" value="Genomic_DNA"/>
</dbReference>
<feature type="compositionally biased region" description="Basic and acidic residues" evidence="1">
    <location>
        <begin position="56"/>
        <end position="65"/>
    </location>
</feature>
<reference evidence="2 3" key="3">
    <citation type="journal article" date="2010" name="BMC Genomics">
        <title>Transcriptome sequencing and comparative analysis of cucumber flowers with different sex types.</title>
        <authorList>
            <person name="Guo S."/>
            <person name="Zheng Y."/>
            <person name="Joung J.G."/>
            <person name="Liu S."/>
            <person name="Zhang Z."/>
            <person name="Crasta O.R."/>
            <person name="Sobral B.W."/>
            <person name="Xu Y."/>
            <person name="Huang S."/>
            <person name="Fei Z."/>
        </authorList>
    </citation>
    <scope>NUCLEOTIDE SEQUENCE [LARGE SCALE GENOMIC DNA]</scope>
    <source>
        <strain evidence="3">cv. 9930</strain>
    </source>
</reference>
<dbReference type="Proteomes" id="UP000029981">
    <property type="component" value="Chromosome 2"/>
</dbReference>
<reference evidence="2 3" key="4">
    <citation type="journal article" date="2011" name="BMC Genomics">
        <title>RNA-Seq improves annotation of protein-coding genes in the cucumber genome.</title>
        <authorList>
            <person name="Li Z."/>
            <person name="Zhang Z."/>
            <person name="Yan P."/>
            <person name="Huang S."/>
            <person name="Fei Z."/>
            <person name="Lin K."/>
        </authorList>
    </citation>
    <scope>NUCLEOTIDE SEQUENCE [LARGE SCALE GENOMIC DNA]</scope>
    <source>
        <strain evidence="3">cv. 9930</strain>
    </source>
</reference>
<feature type="region of interest" description="Disordered" evidence="1">
    <location>
        <begin position="1"/>
        <end position="92"/>
    </location>
</feature>
<dbReference type="AlphaFoldDB" id="A0A0A0LNA0"/>
<evidence type="ECO:0000256" key="1">
    <source>
        <dbReference type="SAM" id="MobiDB-lite"/>
    </source>
</evidence>